<gene>
    <name evidence="1" type="ORF">A7978_05735</name>
</gene>
<evidence type="ECO:0000313" key="2">
    <source>
        <dbReference type="Proteomes" id="UP000264231"/>
    </source>
</evidence>
<accession>A0A172XDA1</accession>
<dbReference type="EMBL" id="CP015633">
    <property type="protein sequence ID" value="ANF34539.1"/>
    <property type="molecule type" value="Genomic_DNA"/>
</dbReference>
<sequence>MLFKGAFKRFIFMVLFLVITYKALRFLCKFCMRSIAKLIQDYYARREILENMRRLDCDLRRMDALSRIYDRESSGV</sequence>
<dbReference type="AlphaFoldDB" id="A0A172XDA1"/>
<protein>
    <submittedName>
        <fullName evidence="1">Uncharacterized protein</fullName>
    </submittedName>
</protein>
<proteinExistence type="predicted"/>
<keyword evidence="1" id="KW-0614">Plasmid</keyword>
<name>A0A172XDA1_BORTU</name>
<dbReference type="Proteomes" id="UP000264231">
    <property type="component" value="Plasmid lp31"/>
</dbReference>
<evidence type="ECO:0000313" key="1">
    <source>
        <dbReference type="EMBL" id="ANF34539.1"/>
    </source>
</evidence>
<geneLocation type="plasmid" evidence="1 2">
    <name>lp31</name>
</geneLocation>
<organism evidence="1 2">
    <name type="scientific">Borrelia turicatae</name>
    <dbReference type="NCBI Taxonomy" id="142"/>
    <lineage>
        <taxon>Bacteria</taxon>
        <taxon>Pseudomonadati</taxon>
        <taxon>Spirochaetota</taxon>
        <taxon>Spirochaetia</taxon>
        <taxon>Spirochaetales</taxon>
        <taxon>Borreliaceae</taxon>
        <taxon>Borrelia</taxon>
    </lineage>
</organism>
<reference evidence="1 2" key="1">
    <citation type="submission" date="2016-05" db="EMBL/GenBank/DDBJ databases">
        <title>Chromosome and linear plasmid sequence of a 2015 human isolate of tick-borne relapsing fever spirochete, Borrelia turicatae.</title>
        <authorList>
            <person name="Kingry L.C."/>
            <person name="Dhwani B."/>
            <person name="Replogle A."/>
            <person name="Sexton C."/>
            <person name="Rowe L."/>
            <person name="Stermole B.M."/>
            <person name="Christensen A.M."/>
            <person name="Schriefer M.E."/>
        </authorList>
    </citation>
    <scope>NUCLEOTIDE SEQUENCE [LARGE SCALE GENOMIC DNA]</scope>
    <source>
        <strain evidence="1 2">BTE5EL</strain>
        <plasmid evidence="1 2">lp31</plasmid>
    </source>
</reference>